<dbReference type="SMART" id="SM00671">
    <property type="entry name" value="SEL1"/>
    <property type="match status" value="6"/>
</dbReference>
<dbReference type="Pfam" id="PF07714">
    <property type="entry name" value="PK_Tyr_Ser-Thr"/>
    <property type="match status" value="1"/>
</dbReference>
<keyword evidence="4" id="KW-0067">ATP-binding</keyword>
<comment type="caution">
    <text evidence="7">The sequence shown here is derived from an EMBL/GenBank/DDBJ whole genome shotgun (WGS) entry which is preliminary data.</text>
</comment>
<evidence type="ECO:0000256" key="4">
    <source>
        <dbReference type="ARBA" id="ARBA00022840"/>
    </source>
</evidence>
<dbReference type="InterPro" id="IPR011990">
    <property type="entry name" value="TPR-like_helical_dom_sf"/>
</dbReference>
<feature type="domain" description="Protein kinase" evidence="6">
    <location>
        <begin position="27"/>
        <end position="303"/>
    </location>
</feature>
<dbReference type="PANTHER" id="PTHR44329:SF288">
    <property type="entry name" value="MITOGEN-ACTIVATED PROTEIN KINASE KINASE KINASE 20"/>
    <property type="match status" value="1"/>
</dbReference>
<dbReference type="SUPFAM" id="SSF81901">
    <property type="entry name" value="HCP-like"/>
    <property type="match status" value="2"/>
</dbReference>
<dbReference type="SMR" id="A0A015KEY4"/>
<reference evidence="7 8" key="1">
    <citation type="submission" date="2014-02" db="EMBL/GenBank/DDBJ databases">
        <title>Single nucleus genome sequencing reveals high similarity among nuclei of an endomycorrhizal fungus.</title>
        <authorList>
            <person name="Lin K."/>
            <person name="Geurts R."/>
            <person name="Zhang Z."/>
            <person name="Limpens E."/>
            <person name="Saunders D.G."/>
            <person name="Mu D."/>
            <person name="Pang E."/>
            <person name="Cao H."/>
            <person name="Cha H."/>
            <person name="Lin T."/>
            <person name="Zhou Q."/>
            <person name="Shang Y."/>
            <person name="Li Y."/>
            <person name="Ivanov S."/>
            <person name="Sharma T."/>
            <person name="Velzen R.V."/>
            <person name="Ruijter N.D."/>
            <person name="Aanen D.K."/>
            <person name="Win J."/>
            <person name="Kamoun S."/>
            <person name="Bisseling T."/>
            <person name="Huang S."/>
        </authorList>
    </citation>
    <scope>NUCLEOTIDE SEQUENCE [LARGE SCALE GENOMIC DNA]</scope>
    <source>
        <strain evidence="8">DAOM197198w</strain>
    </source>
</reference>
<name>A0A015KEY4_RHIIW</name>
<feature type="region of interest" description="Disordered" evidence="5">
    <location>
        <begin position="1293"/>
        <end position="1321"/>
    </location>
</feature>
<keyword evidence="8" id="KW-1185">Reference proteome</keyword>
<keyword evidence="2" id="KW-0547">Nucleotide-binding</keyword>
<accession>A0A015KEY4</accession>
<dbReference type="Gene3D" id="1.25.40.10">
    <property type="entry name" value="Tetratricopeptide repeat domain"/>
    <property type="match status" value="2"/>
</dbReference>
<dbReference type="PROSITE" id="PS50011">
    <property type="entry name" value="PROTEIN_KINASE_DOM"/>
    <property type="match status" value="2"/>
</dbReference>
<feature type="compositionally biased region" description="Low complexity" evidence="5">
    <location>
        <begin position="1294"/>
        <end position="1306"/>
    </location>
</feature>
<dbReference type="Proteomes" id="UP000022910">
    <property type="component" value="Unassembled WGS sequence"/>
</dbReference>
<evidence type="ECO:0000313" key="8">
    <source>
        <dbReference type="Proteomes" id="UP000022910"/>
    </source>
</evidence>
<dbReference type="GO" id="GO:0005524">
    <property type="term" value="F:ATP binding"/>
    <property type="evidence" value="ECO:0007669"/>
    <property type="project" value="UniProtKB-KW"/>
</dbReference>
<feature type="compositionally biased region" description="Acidic residues" evidence="5">
    <location>
        <begin position="1307"/>
        <end position="1321"/>
    </location>
</feature>
<gene>
    <name evidence="7" type="ORF">RirG_200740</name>
</gene>
<dbReference type="PANTHER" id="PTHR44329">
    <property type="entry name" value="SERINE/THREONINE-PROTEIN KINASE TNNI3K-RELATED"/>
    <property type="match status" value="1"/>
</dbReference>
<evidence type="ECO:0000256" key="1">
    <source>
        <dbReference type="ARBA" id="ARBA00022679"/>
    </source>
</evidence>
<proteinExistence type="predicted"/>
<dbReference type="Pfam" id="PF08238">
    <property type="entry name" value="Sel1"/>
    <property type="match status" value="6"/>
</dbReference>
<dbReference type="OrthoDB" id="2338404at2759"/>
<dbReference type="GO" id="GO:0004674">
    <property type="term" value="F:protein serine/threonine kinase activity"/>
    <property type="evidence" value="ECO:0007669"/>
    <property type="project" value="TreeGrafter"/>
</dbReference>
<keyword evidence="3" id="KW-0418">Kinase</keyword>
<dbReference type="InterPro" id="IPR051681">
    <property type="entry name" value="Ser/Thr_Kinases-Pseudokinases"/>
</dbReference>
<evidence type="ECO:0000256" key="2">
    <source>
        <dbReference type="ARBA" id="ARBA00022741"/>
    </source>
</evidence>
<dbReference type="InterPro" id="IPR001245">
    <property type="entry name" value="Ser-Thr/Tyr_kinase_cat_dom"/>
</dbReference>
<dbReference type="SUPFAM" id="SSF56112">
    <property type="entry name" value="Protein kinase-like (PK-like)"/>
    <property type="match status" value="2"/>
</dbReference>
<keyword evidence="1" id="KW-0808">Transferase</keyword>
<evidence type="ECO:0000259" key="6">
    <source>
        <dbReference type="PROSITE" id="PS50011"/>
    </source>
</evidence>
<dbReference type="InterPro" id="IPR006597">
    <property type="entry name" value="Sel1-like"/>
</dbReference>
<dbReference type="HOGENOM" id="CLU_230848_0_0_1"/>
<dbReference type="EMBL" id="JEMT01027015">
    <property type="protein sequence ID" value="EXX58136.1"/>
    <property type="molecule type" value="Genomic_DNA"/>
</dbReference>
<protein>
    <submittedName>
        <fullName evidence="7">Skt5p</fullName>
    </submittedName>
</protein>
<feature type="domain" description="Protein kinase" evidence="6">
    <location>
        <begin position="1460"/>
        <end position="1723"/>
    </location>
</feature>
<evidence type="ECO:0000256" key="3">
    <source>
        <dbReference type="ARBA" id="ARBA00022777"/>
    </source>
</evidence>
<dbReference type="Gene3D" id="1.10.510.10">
    <property type="entry name" value="Transferase(Phosphotransferase) domain 1"/>
    <property type="match status" value="2"/>
</dbReference>
<organism evidence="7 8">
    <name type="scientific">Rhizophagus irregularis (strain DAOM 197198w)</name>
    <name type="common">Glomus intraradices</name>
    <dbReference type="NCBI Taxonomy" id="1432141"/>
    <lineage>
        <taxon>Eukaryota</taxon>
        <taxon>Fungi</taxon>
        <taxon>Fungi incertae sedis</taxon>
        <taxon>Mucoromycota</taxon>
        <taxon>Glomeromycotina</taxon>
        <taxon>Glomeromycetes</taxon>
        <taxon>Glomerales</taxon>
        <taxon>Glomeraceae</taxon>
        <taxon>Rhizophagus</taxon>
    </lineage>
</organism>
<evidence type="ECO:0000256" key="5">
    <source>
        <dbReference type="SAM" id="MobiDB-lite"/>
    </source>
</evidence>
<dbReference type="InterPro" id="IPR011009">
    <property type="entry name" value="Kinase-like_dom_sf"/>
</dbReference>
<sequence length="2234" mass="262008">MSDAQLINWIDQRIEEKHIKYYEYHDFNNLEVISSGEFSKVYRANWKQTEKYFALKLFNLDFDNVVKKAVNEIKLHREVDFYDHILRFYGITKIKNDSDKKYFLVLEYADGGTLNSYLRKNFFSLDWQDKYRLAFQLSSAIECLHEEGIIHRDLHSNNILIHRDSIKLADFGLSKRIEDDNGEIVSSLCCIIPFIDPKAFKITKIKEEMSFEEEELQVKYNLDKKSDVYSVGVLLWQLSSGKRPFIHDKYDSSLVMKIVQGFRESIEDDTPEEYSNLYTKCWDGDPDNRPTIQQVIVTLKEIMSSRTQALEHQTPKDGSEIISIIVMGLITLIVKITNEGKSRDQYRPILDNFLSLHDITIEEIYKWLNTNKMTNADHMFFMGHLYFSGIGTKMNVNKAFDHFHQASLQCHPIAQYYLGVCYEYGLGTMINKPLAFKWYEKSASHDQNIVGKFALGNCYEKGIGIMNDEGMAFNWYIKAANNGHTNAQYCIGNYYQQGIYVNRDYKLAFYYYGLSAQGESIFGINMLGYCYLNGIGTSIDKSKAFELYLKAANMKYSIAQYNVAVCYEDGVGTTKDFENAMGWYKKSADNGYELAIKRLDKLSENSLLETKEKDVELDSLTEEQIKQRMTQQWKLHHGLFLDGHSIQPSKQAVFVDDGDLCTNLYRGEPMVYININGFDSLTNLLTFDNHIFSDLQPFDICINFPVAEITYKGDLLESFSTYMEDVEDVEDDKDLHDLYGHIFANKFLVGGQLFVENFRLASSKQIDVLKFYITWAYNSAKNNNATQFNDDTFGALYLETPNGVKLNTPKKLANWLNNLYQDNVIDIISYKNLRSISQLRKAKDADAEDTIFAANDSETQDEKNPGIANFERKLSLQEWVGDDLYVNLVKWIKVFHPFQGLVINQSHKIENSKKIAINIIEVPKVNISDKTYFEMINPTMKLENNLIFNNIFSMKDLNSFPFIKSNNKSYGDHIHVLFKYEQYEIRLSKDNIKPTKEFEQIIENALNNMKPLEALQDVFDEYGHLFPQRIILGRTLRNILPKTSSVDMFDNINLKSPIFELLDNLNISYLLTREGEVVEKNSLTNWIQNTNNLEIIELDDIIPFYKILEQQQQRKIDSLLKKSNDRKIIMTGITDLKDLDNDIEDYKRVNFESPLEDDDYEVFGSIISKNNSKLKEFYVNFGLYDFNGFVATIKKLEETIIVIKECYILWIVIGNPLKLSKSSNNEEFQVYYIEKSITLQPNKSVYNIKTPPLFLGNNILINAYHPSTNCEPNNIKLIEWKNESINVQIMKSTSNNSNFDDNNIGNDDSDEIDNDNDSDDIDNDSLTNIEMNLRICILSTYYNNLKIDNYREKKFSLDLIGYTLTKENLCEKLQDEMDKFDSIQNIIKYPIDYINYGPCPNCNQFNTDYTWCQSCNSKYFKQNFENWTSGNSEIDKLIQKVQLKAKNHREVLEWIEYNKFENIEYLDEDKFGITTYKAIWKDGFIRCWDTEKNQWERWRKNEIVTLKCLNLQNVKAKFLKEIESYLIMNHSSNVIHCYGITKDPKTNTFKAVIEYAKNGNLKKYLKNNYYLLDWKEKLKILQNIVMGLNDIHKNGLIHCDLNSSNILLGDNNFAFIANFRLFELYQSSDQKETEVSPYIAPEIFKRKEYTQASDVYGFGTIVYEIYTGLLPYINMNQENDIPTEHFSHKIPQSILVTIIQCWNKDPSYRPKVVELFKLFNKLLDETSQMNLSANRRTEISIIDKYLLKLDTKSKILKKLCEKCGKQYIKNIKNKWCKSCHLDDLNNNFTCRNSRNVNDYNLIQRNQLNINKYTTNLIPYNEFIEIKEIDGKDGFATALWRNTSPLHNNNKKRLVGTSYKKVVLKYLHNPQNITEKLTNKISNESDNLYENFLDYEINLKYQNTEKLTNKVLNKSYLLDDDLSDDYQNYGITKSPNTENYFLVFNNKYFQYHCEKCDNKFESSPYIKICKICQINYLKSNFINWTSKNKKLDEFIQKKQLEFINSYNAVFEWIPYNKFIEIEKVDEKFGLATALWMDGPLYYGTSKKELKRISYEKVVLRYLHNLEDITDEFMNKVESYLVDYKYQNYNLREYKYNKYQIYGITQNPETRDYILVFDDKYFDCYCEICGSKYKYKYISGNNIINDNKWCQQCQPNYLNKNNSIAWDSTPMHHSFMPPVDSWDSTPMHIRHHSFIPQVEKPLKMTTKVATSADAAAVLTSTYINHDKKSYHYHKYL</sequence>
<dbReference type="InterPro" id="IPR000719">
    <property type="entry name" value="Prot_kinase_dom"/>
</dbReference>
<evidence type="ECO:0000313" key="7">
    <source>
        <dbReference type="EMBL" id="EXX58136.1"/>
    </source>
</evidence>
<dbReference type="Pfam" id="PF00069">
    <property type="entry name" value="Pkinase"/>
    <property type="match status" value="1"/>
</dbReference>